<reference evidence="1" key="1">
    <citation type="submission" date="2014-01" db="EMBL/GenBank/DDBJ databases">
        <authorList>
            <person name="Aslett M."/>
        </authorList>
    </citation>
    <scope>NUCLEOTIDE SEQUENCE</scope>
</reference>
<dbReference type="EMBL" id="HG806020">
    <property type="protein sequence ID" value="CDW56231.1"/>
    <property type="molecule type" value="Genomic_DNA"/>
</dbReference>
<dbReference type="InterPro" id="IPR051710">
    <property type="entry name" value="Phosphatase_SH3-domain"/>
</dbReference>
<keyword evidence="2" id="KW-1185">Reference proteome</keyword>
<accession>A0A077Z7Q3</accession>
<evidence type="ECO:0000313" key="2">
    <source>
        <dbReference type="Proteomes" id="UP000030665"/>
    </source>
</evidence>
<evidence type="ECO:0000313" key="1">
    <source>
        <dbReference type="EMBL" id="CDW56231.1"/>
    </source>
</evidence>
<dbReference type="PANTHER" id="PTHR16469">
    <property type="entry name" value="UBIQUITIN-ASSOCIATED AND SH3 DOMAIN-CONTAINING BA-RELATED"/>
    <property type="match status" value="1"/>
</dbReference>
<dbReference type="STRING" id="36087.A0A077Z7Q3"/>
<dbReference type="AlphaFoldDB" id="A0A077Z7Q3"/>
<dbReference type="Gene3D" id="3.40.50.1240">
    <property type="entry name" value="Phosphoglycerate mutase-like"/>
    <property type="match status" value="1"/>
</dbReference>
<reference evidence="1" key="2">
    <citation type="submission" date="2014-03" db="EMBL/GenBank/DDBJ databases">
        <title>The whipworm genome and dual-species transcriptomics of an intimate host-pathogen interaction.</title>
        <authorList>
            <person name="Foth B.J."/>
            <person name="Tsai I.J."/>
            <person name="Reid A.J."/>
            <person name="Bancroft A.J."/>
            <person name="Nichol S."/>
            <person name="Tracey A."/>
            <person name="Holroyd N."/>
            <person name="Cotton J.A."/>
            <person name="Stanley E.J."/>
            <person name="Zarowiecki M."/>
            <person name="Liu J.Z."/>
            <person name="Huckvale T."/>
            <person name="Cooper P.J."/>
            <person name="Grencis R.K."/>
            <person name="Berriman M."/>
        </authorList>
    </citation>
    <scope>NUCLEOTIDE SEQUENCE [LARGE SCALE GENOMIC DNA]</scope>
</reference>
<dbReference type="OrthoDB" id="414418at2759"/>
<dbReference type="InterPro" id="IPR029033">
    <property type="entry name" value="His_PPase_superfam"/>
</dbReference>
<protein>
    <submittedName>
        <fullName evidence="1">His Phos 1 domain containing protein</fullName>
    </submittedName>
</protein>
<sequence>MSIDNELNREELTEIVVLKHAESVDRIFGNNWIDFYDKYGRRMDEKFPRKVLKLNELGMPVLLPKRFEGTENWIFDPPLSEISVMKSEEIGKHMKRLNFDKKLLGRYVYCSPCLCCVQTADCILRGLDAPEVKVRIEPALSNWKHQHELYPPVWRGSSNYTFSTIANVDFAYRPVVAASQWKSLETIEEFMNRLTGLTGLLQMRHRGRVGMLISHGSAISVLGNYLNLNDLKLLSTSKIIRQFKLVPPLTSLTLRREMTGWITQLYPLKCSPLLMQTTGSHRSAI</sequence>
<dbReference type="GO" id="GO:0016791">
    <property type="term" value="F:phosphatase activity"/>
    <property type="evidence" value="ECO:0007669"/>
    <property type="project" value="UniProtKB-ARBA"/>
</dbReference>
<organism evidence="1 2">
    <name type="scientific">Trichuris trichiura</name>
    <name type="common">Whipworm</name>
    <name type="synonym">Trichocephalus trichiurus</name>
    <dbReference type="NCBI Taxonomy" id="36087"/>
    <lineage>
        <taxon>Eukaryota</taxon>
        <taxon>Metazoa</taxon>
        <taxon>Ecdysozoa</taxon>
        <taxon>Nematoda</taxon>
        <taxon>Enoplea</taxon>
        <taxon>Dorylaimia</taxon>
        <taxon>Trichinellida</taxon>
        <taxon>Trichuridae</taxon>
        <taxon>Trichuris</taxon>
    </lineage>
</organism>
<dbReference type="Proteomes" id="UP000030665">
    <property type="component" value="Unassembled WGS sequence"/>
</dbReference>
<proteinExistence type="predicted"/>
<name>A0A077Z7Q3_TRITR</name>
<dbReference type="SUPFAM" id="SSF53254">
    <property type="entry name" value="Phosphoglycerate mutase-like"/>
    <property type="match status" value="1"/>
</dbReference>
<gene>
    <name evidence="1" type="ORF">TTRE_0000450601</name>
</gene>
<dbReference type="PANTHER" id="PTHR16469:SF27">
    <property type="entry name" value="UBIQUITIN-ASSOCIATED AND SH3 DOMAIN-CONTAINING BA-RELATED"/>
    <property type="match status" value="1"/>
</dbReference>
<dbReference type="Pfam" id="PF00300">
    <property type="entry name" value="His_Phos_1"/>
    <property type="match status" value="1"/>
</dbReference>
<dbReference type="InterPro" id="IPR013078">
    <property type="entry name" value="His_Pase_superF_clade-1"/>
</dbReference>